<sequence length="88" mass="9502">MRVTAARPIKKTHVAAYWAGPLGFHQSQKSGVPAEWKKVMDMADMPISPPPLSPLIVGMGMVMAAVSAEFVDMSMDSMTDIPAVPELF</sequence>
<dbReference type="AlphaFoldDB" id="A0AAD4EMQ5"/>
<comment type="caution">
    <text evidence="2">The sequence shown here is derived from an EMBL/GenBank/DDBJ whole genome shotgun (WGS) entry which is preliminary data.</text>
</comment>
<feature type="transmembrane region" description="Helical" evidence="1">
    <location>
        <begin position="52"/>
        <end position="71"/>
    </location>
</feature>
<keyword evidence="3" id="KW-1185">Reference proteome</keyword>
<organism evidence="2 3">
    <name type="scientific">Staphylotrichum longicolle</name>
    <dbReference type="NCBI Taxonomy" id="669026"/>
    <lineage>
        <taxon>Eukaryota</taxon>
        <taxon>Fungi</taxon>
        <taxon>Dikarya</taxon>
        <taxon>Ascomycota</taxon>
        <taxon>Pezizomycotina</taxon>
        <taxon>Sordariomycetes</taxon>
        <taxon>Sordariomycetidae</taxon>
        <taxon>Sordariales</taxon>
        <taxon>Chaetomiaceae</taxon>
        <taxon>Staphylotrichum</taxon>
    </lineage>
</organism>
<evidence type="ECO:0000313" key="2">
    <source>
        <dbReference type="EMBL" id="KAG7284024.1"/>
    </source>
</evidence>
<evidence type="ECO:0000256" key="1">
    <source>
        <dbReference type="SAM" id="Phobius"/>
    </source>
</evidence>
<protein>
    <submittedName>
        <fullName evidence="2">Uncharacterized protein</fullName>
    </submittedName>
</protein>
<dbReference type="EMBL" id="JAHCVI010000006">
    <property type="protein sequence ID" value="KAG7284024.1"/>
    <property type="molecule type" value="Genomic_DNA"/>
</dbReference>
<keyword evidence="1" id="KW-1133">Transmembrane helix</keyword>
<accession>A0AAD4EMQ5</accession>
<keyword evidence="1" id="KW-0812">Transmembrane</keyword>
<gene>
    <name evidence="2" type="ORF">NEMBOFW57_010382</name>
</gene>
<name>A0AAD4EMQ5_9PEZI</name>
<keyword evidence="1" id="KW-0472">Membrane</keyword>
<reference evidence="2" key="1">
    <citation type="submission" date="2023-02" db="EMBL/GenBank/DDBJ databases">
        <authorList>
            <person name="Palmer J.M."/>
        </authorList>
    </citation>
    <scope>NUCLEOTIDE SEQUENCE</scope>
    <source>
        <strain evidence="2">FW57</strain>
    </source>
</reference>
<proteinExistence type="predicted"/>
<dbReference type="Proteomes" id="UP001197093">
    <property type="component" value="Unassembled WGS sequence"/>
</dbReference>
<evidence type="ECO:0000313" key="3">
    <source>
        <dbReference type="Proteomes" id="UP001197093"/>
    </source>
</evidence>